<dbReference type="InterPro" id="IPR050638">
    <property type="entry name" value="AA-Vitamin_Transporters"/>
</dbReference>
<keyword evidence="6 7" id="KW-0472">Membrane</keyword>
<evidence type="ECO:0000313" key="10">
    <source>
        <dbReference type="Proteomes" id="UP001218246"/>
    </source>
</evidence>
<feature type="transmembrane region" description="Helical" evidence="7">
    <location>
        <begin position="141"/>
        <end position="160"/>
    </location>
</feature>
<accession>A0ABT6H8W9</accession>
<feature type="transmembrane region" description="Helical" evidence="7">
    <location>
        <begin position="109"/>
        <end position="129"/>
    </location>
</feature>
<feature type="transmembrane region" description="Helical" evidence="7">
    <location>
        <begin position="228"/>
        <end position="246"/>
    </location>
</feature>
<feature type="transmembrane region" description="Helical" evidence="7">
    <location>
        <begin position="284"/>
        <end position="302"/>
    </location>
</feature>
<feature type="transmembrane region" description="Helical" evidence="7">
    <location>
        <begin position="166"/>
        <end position="185"/>
    </location>
</feature>
<dbReference type="SUPFAM" id="SSF103481">
    <property type="entry name" value="Multidrug resistance efflux transporter EmrE"/>
    <property type="match status" value="2"/>
</dbReference>
<evidence type="ECO:0000256" key="4">
    <source>
        <dbReference type="ARBA" id="ARBA00022692"/>
    </source>
</evidence>
<keyword evidence="10" id="KW-1185">Reference proteome</keyword>
<protein>
    <submittedName>
        <fullName evidence="9">DMT family transporter</fullName>
    </submittedName>
</protein>
<keyword evidence="3" id="KW-1003">Cell membrane</keyword>
<evidence type="ECO:0000256" key="3">
    <source>
        <dbReference type="ARBA" id="ARBA00022475"/>
    </source>
</evidence>
<evidence type="ECO:0000256" key="1">
    <source>
        <dbReference type="ARBA" id="ARBA00004651"/>
    </source>
</evidence>
<reference evidence="9 10" key="1">
    <citation type="submission" date="2023-04" db="EMBL/GenBank/DDBJ databases">
        <title>Ectobacillus antri isolated from activated sludge.</title>
        <authorList>
            <person name="Yan P."/>
            <person name="Liu X."/>
        </authorList>
    </citation>
    <scope>NUCLEOTIDE SEQUENCE [LARGE SCALE GENOMIC DNA]</scope>
    <source>
        <strain evidence="9 10">C18H</strain>
    </source>
</reference>
<name>A0ABT6H8W9_9BACI</name>
<sequence>MNVKRFFTHPLGILASAVFATFLWGSAFPFIKLSYAALEIEAHEIGEQMLFAGYRFLLAGLMIVLFFSLLGKRMTFQKSSAGTVIKIGLFQTFLQYVCFYIGLSYSTGIQGAIISGSSSFFQIVIAHFYYKDDSFSVRKAIGLSIGFIGVIAVNITRGQLELDFGVGELLLLMAALIYSYGNIMAKEGSRTIDVGYLTAYQMIFGSFGLLIIGIVQTGIMPFSFDGQTIAMLLYLSFLSAAGFLVWNTVMKYNKVGKVSMYMFLIPVFGVLLSGLILGEEIHSLVLFGLVCVAAGIVIVNRAPKEKSGVAKKVS</sequence>
<feature type="domain" description="EamA" evidence="8">
    <location>
        <begin position="167"/>
        <end position="300"/>
    </location>
</feature>
<evidence type="ECO:0000256" key="2">
    <source>
        <dbReference type="ARBA" id="ARBA00007362"/>
    </source>
</evidence>
<dbReference type="Proteomes" id="UP001218246">
    <property type="component" value="Unassembled WGS sequence"/>
</dbReference>
<comment type="caution">
    <text evidence="9">The sequence shown here is derived from an EMBL/GenBank/DDBJ whole genome shotgun (WGS) entry which is preliminary data.</text>
</comment>
<feature type="transmembrane region" description="Helical" evidence="7">
    <location>
        <begin position="52"/>
        <end position="71"/>
    </location>
</feature>
<dbReference type="InterPro" id="IPR000620">
    <property type="entry name" value="EamA_dom"/>
</dbReference>
<feature type="transmembrane region" description="Helical" evidence="7">
    <location>
        <begin position="83"/>
        <end position="103"/>
    </location>
</feature>
<comment type="similarity">
    <text evidence="2">Belongs to the EamA transporter family.</text>
</comment>
<dbReference type="EMBL" id="JARULN010000018">
    <property type="protein sequence ID" value="MDG5755105.1"/>
    <property type="molecule type" value="Genomic_DNA"/>
</dbReference>
<evidence type="ECO:0000259" key="8">
    <source>
        <dbReference type="Pfam" id="PF00892"/>
    </source>
</evidence>
<feature type="transmembrane region" description="Helical" evidence="7">
    <location>
        <begin position="258"/>
        <end position="278"/>
    </location>
</feature>
<evidence type="ECO:0000256" key="5">
    <source>
        <dbReference type="ARBA" id="ARBA00022989"/>
    </source>
</evidence>
<dbReference type="PANTHER" id="PTHR32322:SF18">
    <property type="entry name" value="S-ADENOSYLMETHIONINE_S-ADENOSYLHOMOCYSTEINE TRANSPORTER"/>
    <property type="match status" value="1"/>
</dbReference>
<evidence type="ECO:0000256" key="6">
    <source>
        <dbReference type="ARBA" id="ARBA00023136"/>
    </source>
</evidence>
<gene>
    <name evidence="9" type="ORF">P6P90_14240</name>
</gene>
<proteinExistence type="inferred from homology"/>
<dbReference type="PANTHER" id="PTHR32322">
    <property type="entry name" value="INNER MEMBRANE TRANSPORTER"/>
    <property type="match status" value="1"/>
</dbReference>
<dbReference type="Pfam" id="PF00892">
    <property type="entry name" value="EamA"/>
    <property type="match status" value="2"/>
</dbReference>
<keyword evidence="4 7" id="KW-0812">Transmembrane</keyword>
<organism evidence="9 10">
    <name type="scientific">Ectobacillus antri</name>
    <dbReference type="NCBI Taxonomy" id="2486280"/>
    <lineage>
        <taxon>Bacteria</taxon>
        <taxon>Bacillati</taxon>
        <taxon>Bacillota</taxon>
        <taxon>Bacilli</taxon>
        <taxon>Bacillales</taxon>
        <taxon>Bacillaceae</taxon>
        <taxon>Ectobacillus</taxon>
    </lineage>
</organism>
<dbReference type="RefSeq" id="WP_278018481.1">
    <property type="nucleotide sequence ID" value="NZ_JARRRY010000017.1"/>
</dbReference>
<evidence type="ECO:0000313" key="9">
    <source>
        <dbReference type="EMBL" id="MDG5755105.1"/>
    </source>
</evidence>
<feature type="domain" description="EamA" evidence="8">
    <location>
        <begin position="16"/>
        <end position="154"/>
    </location>
</feature>
<keyword evidence="5 7" id="KW-1133">Transmembrane helix</keyword>
<evidence type="ECO:0000256" key="7">
    <source>
        <dbReference type="SAM" id="Phobius"/>
    </source>
</evidence>
<feature type="transmembrane region" description="Helical" evidence="7">
    <location>
        <begin position="197"/>
        <end position="222"/>
    </location>
</feature>
<comment type="subcellular location">
    <subcellularLocation>
        <location evidence="1">Cell membrane</location>
        <topology evidence="1">Multi-pass membrane protein</topology>
    </subcellularLocation>
</comment>
<dbReference type="InterPro" id="IPR037185">
    <property type="entry name" value="EmrE-like"/>
</dbReference>